<dbReference type="GO" id="GO:0008180">
    <property type="term" value="C:COP9 signalosome"/>
    <property type="evidence" value="ECO:0007669"/>
    <property type="project" value="UniProtKB-KW"/>
</dbReference>
<dbReference type="Pfam" id="PF18392">
    <property type="entry name" value="CSN7a_helixI"/>
    <property type="match status" value="1"/>
</dbReference>
<dbReference type="AlphaFoldDB" id="A0AA88HUK8"/>
<evidence type="ECO:0000256" key="1">
    <source>
        <dbReference type="ARBA" id="ARBA00004123"/>
    </source>
</evidence>
<feature type="compositionally biased region" description="Basic and acidic residues" evidence="7">
    <location>
        <begin position="228"/>
        <end position="239"/>
    </location>
</feature>
<dbReference type="Pfam" id="PF01399">
    <property type="entry name" value="PCI"/>
    <property type="match status" value="1"/>
</dbReference>
<name>A0AA88HUK8_ARTSF</name>
<proteinExistence type="inferred from homology"/>
<dbReference type="InterPro" id="IPR041481">
    <property type="entry name" value="CSN7_helixI"/>
</dbReference>
<feature type="compositionally biased region" description="Basic residues" evidence="7">
    <location>
        <begin position="240"/>
        <end position="251"/>
    </location>
</feature>
<dbReference type="PROSITE" id="PS50250">
    <property type="entry name" value="PCI"/>
    <property type="match status" value="1"/>
</dbReference>
<dbReference type="InterPro" id="IPR045237">
    <property type="entry name" value="COPS7/eIF3m"/>
</dbReference>
<evidence type="ECO:0000256" key="3">
    <source>
        <dbReference type="ARBA" id="ARBA00008482"/>
    </source>
</evidence>
<evidence type="ECO:0000256" key="7">
    <source>
        <dbReference type="SAM" id="MobiDB-lite"/>
    </source>
</evidence>
<comment type="similarity">
    <text evidence="3">Belongs to the CSN7/EIF3M family. CSN7 subfamily.</text>
</comment>
<feature type="region of interest" description="Disordered" evidence="7">
    <location>
        <begin position="228"/>
        <end position="259"/>
    </location>
</feature>
<feature type="domain" description="PCI" evidence="8">
    <location>
        <begin position="1"/>
        <end position="154"/>
    </location>
</feature>
<evidence type="ECO:0000256" key="2">
    <source>
        <dbReference type="ARBA" id="ARBA00004496"/>
    </source>
</evidence>
<dbReference type="EMBL" id="JAVRJZ010000016">
    <property type="protein sequence ID" value="KAK2711082.1"/>
    <property type="molecule type" value="Genomic_DNA"/>
</dbReference>
<keyword evidence="6" id="KW-0539">Nucleus</keyword>
<evidence type="ECO:0000259" key="8">
    <source>
        <dbReference type="PROSITE" id="PS50250"/>
    </source>
</evidence>
<dbReference type="PANTHER" id="PTHR15350">
    <property type="entry name" value="COP9 SIGNALOSOME COMPLEX SUBUNIT 7/DENDRITIC CELL PROTEIN GA17"/>
    <property type="match status" value="1"/>
</dbReference>
<keyword evidence="10" id="KW-1185">Reference proteome</keyword>
<comment type="caution">
    <text evidence="9">The sequence shown here is derived from an EMBL/GenBank/DDBJ whole genome shotgun (WGS) entry which is preliminary data.</text>
</comment>
<protein>
    <recommendedName>
        <fullName evidence="8">PCI domain-containing protein</fullName>
    </recommendedName>
</protein>
<reference evidence="9" key="1">
    <citation type="submission" date="2023-07" db="EMBL/GenBank/DDBJ databases">
        <title>Chromosome-level genome assembly of Artemia franciscana.</title>
        <authorList>
            <person name="Jo E."/>
        </authorList>
    </citation>
    <scope>NUCLEOTIDE SEQUENCE</scope>
    <source>
        <tissue evidence="9">Whole body</tissue>
    </source>
</reference>
<dbReference type="SMART" id="SM00088">
    <property type="entry name" value="PINT"/>
    <property type="match status" value="1"/>
</dbReference>
<evidence type="ECO:0000256" key="5">
    <source>
        <dbReference type="ARBA" id="ARBA00022790"/>
    </source>
</evidence>
<dbReference type="PANTHER" id="PTHR15350:SF5">
    <property type="entry name" value="COP9 SIGNALOSOME COMPLEX SUBUNIT 7"/>
    <property type="match status" value="1"/>
</dbReference>
<evidence type="ECO:0000313" key="10">
    <source>
        <dbReference type="Proteomes" id="UP001187531"/>
    </source>
</evidence>
<accession>A0AA88HUK8</accession>
<organism evidence="9 10">
    <name type="scientific">Artemia franciscana</name>
    <name type="common">Brine shrimp</name>
    <name type="synonym">Artemia sanfranciscana</name>
    <dbReference type="NCBI Taxonomy" id="6661"/>
    <lineage>
        <taxon>Eukaryota</taxon>
        <taxon>Metazoa</taxon>
        <taxon>Ecdysozoa</taxon>
        <taxon>Arthropoda</taxon>
        <taxon>Crustacea</taxon>
        <taxon>Branchiopoda</taxon>
        <taxon>Anostraca</taxon>
        <taxon>Artemiidae</taxon>
        <taxon>Artemia</taxon>
    </lineage>
</organism>
<dbReference type="GO" id="GO:0005737">
    <property type="term" value="C:cytoplasm"/>
    <property type="evidence" value="ECO:0007669"/>
    <property type="project" value="UniProtKB-SubCell"/>
</dbReference>
<comment type="subcellular location">
    <subcellularLocation>
        <location evidence="2">Cytoplasm</location>
    </subcellularLocation>
    <subcellularLocation>
        <location evidence="1">Nucleus</location>
    </subcellularLocation>
</comment>
<evidence type="ECO:0000256" key="6">
    <source>
        <dbReference type="ARBA" id="ARBA00023242"/>
    </source>
</evidence>
<gene>
    <name evidence="9" type="ORF">QYM36_012301</name>
</gene>
<dbReference type="GO" id="GO:0010387">
    <property type="term" value="P:COP9 signalosome assembly"/>
    <property type="evidence" value="ECO:0007669"/>
    <property type="project" value="InterPro"/>
</dbReference>
<keyword evidence="4" id="KW-0963">Cytoplasm</keyword>
<sequence length="259" mass="29132">MVIEKAGVLEPFLLLAKTARGSAITELIRQVTEAPNIFVFGELLDSPNVKEIESSGNVAALDTLKIFAYGTYKQYKEMKLPELSPPQTKKLRQLTIATIASQQKSIPYDVLKRELDISSIRELEGLIIDCIYSGLIEGRLDQKHNRVEVDCVVGRDVSLPAVDAVIDKLSSWCNNCENVMKNIETEAIRANTEKESFQTHRSSIENEINSIRKTVKTGSAEREDVLMEEGIRDAGDKARRVPHQRKTPRRLLSKDTHKD</sequence>
<keyword evidence="5" id="KW-0736">Signalosome</keyword>
<dbReference type="Proteomes" id="UP001187531">
    <property type="component" value="Unassembled WGS sequence"/>
</dbReference>
<dbReference type="Pfam" id="PF22061">
    <property type="entry name" value="CSN7_HB_subdom"/>
    <property type="match status" value="1"/>
</dbReference>
<evidence type="ECO:0000256" key="4">
    <source>
        <dbReference type="ARBA" id="ARBA00022490"/>
    </source>
</evidence>
<dbReference type="InterPro" id="IPR000717">
    <property type="entry name" value="PCI_dom"/>
</dbReference>
<evidence type="ECO:0000313" key="9">
    <source>
        <dbReference type="EMBL" id="KAK2711082.1"/>
    </source>
</evidence>